<protein>
    <recommendedName>
        <fullName evidence="2">Protein kinase domain-containing protein</fullName>
    </recommendedName>
</protein>
<dbReference type="OMA" id="ANDCRSE"/>
<dbReference type="GO" id="GO:0004672">
    <property type="term" value="F:protein kinase activity"/>
    <property type="evidence" value="ECO:0007669"/>
    <property type="project" value="InterPro"/>
</dbReference>
<dbReference type="VEuPathDB" id="TriTrypDB:TvY486_1102860"/>
<proteinExistence type="predicted"/>
<gene>
    <name evidence="3" type="ORF">TVY486_1102860</name>
</gene>
<feature type="compositionally biased region" description="Low complexity" evidence="1">
    <location>
        <begin position="449"/>
        <end position="476"/>
    </location>
</feature>
<dbReference type="Gene3D" id="1.10.510.10">
    <property type="entry name" value="Transferase(Phosphotransferase) domain 1"/>
    <property type="match status" value="1"/>
</dbReference>
<dbReference type="PROSITE" id="PS50011">
    <property type="entry name" value="PROTEIN_KINASE_DOM"/>
    <property type="match status" value="1"/>
</dbReference>
<evidence type="ECO:0000259" key="2">
    <source>
        <dbReference type="PROSITE" id="PS50011"/>
    </source>
</evidence>
<organism evidence="3">
    <name type="scientific">Trypanosoma vivax (strain Y486)</name>
    <dbReference type="NCBI Taxonomy" id="1055687"/>
    <lineage>
        <taxon>Eukaryota</taxon>
        <taxon>Discoba</taxon>
        <taxon>Euglenozoa</taxon>
        <taxon>Kinetoplastea</taxon>
        <taxon>Metakinetoplastina</taxon>
        <taxon>Trypanosomatida</taxon>
        <taxon>Trypanosomatidae</taxon>
        <taxon>Trypanosoma</taxon>
        <taxon>Duttonella</taxon>
    </lineage>
</organism>
<dbReference type="SUPFAM" id="SSF56112">
    <property type="entry name" value="Protein kinase-like (PK-like)"/>
    <property type="match status" value="1"/>
</dbReference>
<feature type="domain" description="Protein kinase" evidence="2">
    <location>
        <begin position="103"/>
        <end position="569"/>
    </location>
</feature>
<evidence type="ECO:0000313" key="3">
    <source>
        <dbReference type="EMBL" id="CCC52801.1"/>
    </source>
</evidence>
<feature type="compositionally biased region" description="Low complexity" evidence="1">
    <location>
        <begin position="430"/>
        <end position="442"/>
    </location>
</feature>
<dbReference type="EMBL" id="HE573027">
    <property type="protein sequence ID" value="CCC52801.1"/>
    <property type="molecule type" value="Genomic_DNA"/>
</dbReference>
<evidence type="ECO:0000256" key="1">
    <source>
        <dbReference type="SAM" id="MobiDB-lite"/>
    </source>
</evidence>
<dbReference type="InterPro" id="IPR011009">
    <property type="entry name" value="Kinase-like_dom_sf"/>
</dbReference>
<dbReference type="GO" id="GO:0005524">
    <property type="term" value="F:ATP binding"/>
    <property type="evidence" value="ECO:0007669"/>
    <property type="project" value="InterPro"/>
</dbReference>
<reference evidence="3" key="1">
    <citation type="journal article" date="2012" name="Proc. Natl. Acad. Sci. U.S.A.">
        <title>Antigenic diversity is generated by distinct evolutionary mechanisms in African trypanosome species.</title>
        <authorList>
            <person name="Jackson A.P."/>
            <person name="Berry A."/>
            <person name="Aslett M."/>
            <person name="Allison H.C."/>
            <person name="Burton P."/>
            <person name="Vavrova-Anderson J."/>
            <person name="Brown R."/>
            <person name="Browne H."/>
            <person name="Corton N."/>
            <person name="Hauser H."/>
            <person name="Gamble J."/>
            <person name="Gilderthorp R."/>
            <person name="Marcello L."/>
            <person name="McQuillan J."/>
            <person name="Otto T.D."/>
            <person name="Quail M.A."/>
            <person name="Sanders M.J."/>
            <person name="van Tonder A."/>
            <person name="Ginger M.L."/>
            <person name="Field M.C."/>
            <person name="Barry J.D."/>
            <person name="Hertz-Fowler C."/>
            <person name="Berriman M."/>
        </authorList>
    </citation>
    <scope>NUCLEOTIDE SEQUENCE</scope>
    <source>
        <strain evidence="3">Y486</strain>
    </source>
</reference>
<feature type="region of interest" description="Disordered" evidence="1">
    <location>
        <begin position="430"/>
        <end position="481"/>
    </location>
</feature>
<name>G0UAG8_TRYVY</name>
<dbReference type="InterPro" id="IPR000719">
    <property type="entry name" value="Prot_kinase_dom"/>
</dbReference>
<sequence length="655" mass="70371">MVVCIAALGVPRAEEGCAKRHRCERVEPGSRAVHEPEVAAQGQCLTDAGASATAFPLPAEGGCESSPSPSPSPLSCSLYSSSSPSVSPPHMSCALLGSLPIPARIVRPLGSGNNGQVFLALRGRCACCGDARGAGSLRPSRPPAEGQVDGADGDGCQQFCSSGTADDCGDAVDAMPSEFMALKVVRSSSQHARREICCLEHFDACRWDPTVASGEAPSAGGKEVQGAPRAVSPGVCSGAPRLPTRSACPAPPSPELFFAKQVEGHVVIGLELLGPDLFDFTNRFVLYEEELCLLGVELLRTLSALHRRGLVHRSVKPENFCWNAGDLGRCDGHDGDGELVCRSGDGSAGSAKHGLVFMFKMIDFGRSTVGSHDSQLSLPYERPYRGWWHSVRGFLGKPMGQKDDLMGVAHTIGYLLDDYADYYNETEATSLSHSGGVSRSPSGSGGSGTCCSSPTSGSGTTAGGSSTLVGSSSQGSDMPRDHSVECGPRCCAASAGRGALRFPKRRRRSYSSWRRRFADKIECAYVAAARRHKRLHGGRAGEAEDVVARRERRNQRRAWIVRHVEEEFLPRLLPDKYFPPTMPLWWVEWYRLCCCCWADSGVSAEEMTLAMQSGLWERFRCSGKTPGEVRMRLLSLYRESSKSPGARQGWRTEGS</sequence>
<dbReference type="AlphaFoldDB" id="G0UAG8"/>
<accession>G0UAG8</accession>